<organism evidence="2 3">
    <name type="scientific">Pseudomonas xantholysinigenes</name>
    <dbReference type="NCBI Taxonomy" id="2745490"/>
    <lineage>
        <taxon>Bacteria</taxon>
        <taxon>Pseudomonadati</taxon>
        <taxon>Pseudomonadota</taxon>
        <taxon>Gammaproteobacteria</taxon>
        <taxon>Pseudomonadales</taxon>
        <taxon>Pseudomonadaceae</taxon>
        <taxon>Pseudomonas</taxon>
    </lineage>
</organism>
<dbReference type="EMBL" id="CP077095">
    <property type="protein sequence ID" value="QXI37337.1"/>
    <property type="molecule type" value="Genomic_DNA"/>
</dbReference>
<dbReference type="RefSeq" id="WP_186662436.1">
    <property type="nucleotide sequence ID" value="NZ_CP077095.1"/>
</dbReference>
<keyword evidence="1" id="KW-0812">Transmembrane</keyword>
<dbReference type="KEGG" id="pxn:HU772_018615"/>
<accession>A0A9E6PTH9</accession>
<reference evidence="2 3" key="1">
    <citation type="journal article" date="2020" name="Microorganisms">
        <title>Reliable Identification of Environmental Pseudomonas Isolates Using the rpoD Gene.</title>
        <authorList>
            <consortium name="The Broad Institute Genome Sequencing Platform"/>
            <person name="Girard L."/>
            <person name="Lood C."/>
            <person name="Rokni-Zadeh H."/>
            <person name="van Noort V."/>
            <person name="Lavigne R."/>
            <person name="De Mot R."/>
        </authorList>
    </citation>
    <scope>NUCLEOTIDE SEQUENCE [LARGE SCALE GENOMIC DNA]</scope>
    <source>
        <strain evidence="2 3">RW9S1A</strain>
    </source>
</reference>
<evidence type="ECO:0000313" key="2">
    <source>
        <dbReference type="EMBL" id="QXI37337.1"/>
    </source>
</evidence>
<protein>
    <submittedName>
        <fullName evidence="2">Uncharacterized protein</fullName>
    </submittedName>
</protein>
<keyword evidence="1" id="KW-1133">Transmembrane helix</keyword>
<gene>
    <name evidence="2" type="ORF">HU772_018615</name>
</gene>
<sequence length="196" mass="22499">MTITLVLSEEEKRPVVPNTSFCAERPASTPRRRLLELLVFTLCGLAVALLYSCDRMVYVPTDVEHLHEIEGWVSGYPDTWKLDGRPVVQFDVSYRLQDGVRHQEVFSYREGYEGAGLRIAKKVMLTVEVGAEHSMVREVATLDGKVLFDERLYWKVVNWHNRHSDFMIGFGVFLGLVGACLMLWSAWGDRHVLLQR</sequence>
<feature type="transmembrane region" description="Helical" evidence="1">
    <location>
        <begin position="34"/>
        <end position="52"/>
    </location>
</feature>
<dbReference type="AlphaFoldDB" id="A0A9E6PTH9"/>
<keyword evidence="3" id="KW-1185">Reference proteome</keyword>
<dbReference type="Proteomes" id="UP000633418">
    <property type="component" value="Chromosome"/>
</dbReference>
<name>A0A9E6PTH9_9PSED</name>
<keyword evidence="1" id="KW-0472">Membrane</keyword>
<evidence type="ECO:0000313" key="3">
    <source>
        <dbReference type="Proteomes" id="UP000633418"/>
    </source>
</evidence>
<feature type="transmembrane region" description="Helical" evidence="1">
    <location>
        <begin position="166"/>
        <end position="187"/>
    </location>
</feature>
<proteinExistence type="predicted"/>
<evidence type="ECO:0000256" key="1">
    <source>
        <dbReference type="SAM" id="Phobius"/>
    </source>
</evidence>
<reference evidence="2 3" key="2">
    <citation type="journal article" date="2021" name="Microorganisms">
        <title>The Ever-Expanding Pseudomonas Genus: Description of 43 New Species and Partition of the Pseudomonas putida Group.</title>
        <authorList>
            <person name="Girard L."/>
            <person name="Lood C."/>
            <person name="Hofte M."/>
            <person name="Vandamme P."/>
            <person name="Rokni-Zadeh H."/>
            <person name="van Noort V."/>
            <person name="Lavigne R."/>
            <person name="De Mot R."/>
        </authorList>
    </citation>
    <scope>NUCLEOTIDE SEQUENCE [LARGE SCALE GENOMIC DNA]</scope>
    <source>
        <strain evidence="2 3">RW9S1A</strain>
    </source>
</reference>